<reference evidence="6" key="1">
    <citation type="submission" date="2022-11" db="EMBL/GenBank/DDBJ databases">
        <title>Candidatus Alkanophaga archaea from heated hydrothermal vent sediment oxidize petroleum alkanes.</title>
        <authorList>
            <person name="Zehnle H."/>
            <person name="Laso-Perez R."/>
            <person name="Lipp J."/>
            <person name="Teske A."/>
            <person name="Wegener G."/>
        </authorList>
    </citation>
    <scope>NUCLEOTIDE SEQUENCE</scope>
    <source>
        <strain evidence="6">MCA70</strain>
    </source>
</reference>
<dbReference type="InterPro" id="IPR025662">
    <property type="entry name" value="Sigma_54_int_dom_ATP-bd_1"/>
</dbReference>
<comment type="caution">
    <text evidence="6">The sequence shown here is derived from an EMBL/GenBank/DDBJ whole genome shotgun (WGS) entry which is preliminary data.</text>
</comment>
<evidence type="ECO:0000256" key="4">
    <source>
        <dbReference type="ARBA" id="ARBA00023163"/>
    </source>
</evidence>
<dbReference type="InterPro" id="IPR003593">
    <property type="entry name" value="AAA+_ATPase"/>
</dbReference>
<evidence type="ECO:0000256" key="3">
    <source>
        <dbReference type="ARBA" id="ARBA00023015"/>
    </source>
</evidence>
<evidence type="ECO:0000256" key="1">
    <source>
        <dbReference type="ARBA" id="ARBA00022741"/>
    </source>
</evidence>
<dbReference type="Pfam" id="PF02954">
    <property type="entry name" value="HTH_8"/>
    <property type="match status" value="1"/>
</dbReference>
<dbReference type="SMART" id="SM00382">
    <property type="entry name" value="AAA"/>
    <property type="match status" value="1"/>
</dbReference>
<dbReference type="AlphaFoldDB" id="A0AAE3P1P6"/>
<dbReference type="PROSITE" id="PS00688">
    <property type="entry name" value="SIGMA54_INTERACT_3"/>
    <property type="match status" value="1"/>
</dbReference>
<dbReference type="PROSITE" id="PS00675">
    <property type="entry name" value="SIGMA54_INTERACT_1"/>
    <property type="match status" value="1"/>
</dbReference>
<accession>A0AAE3P1P6</accession>
<organism evidence="6 7">
    <name type="scientific">Candidatus Thermodesulfobacterium syntrophicum</name>
    <dbReference type="NCBI Taxonomy" id="3060442"/>
    <lineage>
        <taxon>Bacteria</taxon>
        <taxon>Pseudomonadati</taxon>
        <taxon>Thermodesulfobacteriota</taxon>
        <taxon>Thermodesulfobacteria</taxon>
        <taxon>Thermodesulfobacteriales</taxon>
        <taxon>Thermodesulfobacteriaceae</taxon>
        <taxon>Thermodesulfobacterium</taxon>
    </lineage>
</organism>
<sequence length="489" mass="56505">MRLDIRLKKPIKAFIPLKESGKKKKIILEGLSLRGALLKLPKDENFSKKDIVEILIPYQGIELKILAKKIRKSKDGIALEFLIIERETLLKLWKFICNNLYPVSWEVCPYCNSPINHNKICPNCRFSLEIFNPEYVFNHFKRTFLYRVKYLINQVEIDDLLNLYLHLNKLLLPKKYYNENIEFVGTCKEMLKVFSLIRKVAPLNIPVLILGESGTGKELVAQAIYEKSLRKDKPFIVINCAAIPETLLEAELFGYEKGAFTGAHTSKKGKVELANGGVLFLDEIGELPLSLQAKILRFLEDGTVERIGREKSKKVDVRVIAATNRDLEEEVKNGNFRADLYYRLSVFTVKLPPLKERGNDKIILANYFLKKFGKEYGITSKQFSEDAKKAIMEYHWPGNVRELINKIRRALVLSEDEEISPKDLGLDITLNPEFMETNTKKYKKILIDRSELLETLERCSFNISKTAKILNISRPTVYNLIKKYKINIH</sequence>
<feature type="domain" description="Sigma-54 factor interaction" evidence="5">
    <location>
        <begin position="183"/>
        <end position="412"/>
    </location>
</feature>
<protein>
    <submittedName>
        <fullName evidence="6">DNA-binding transcriptional response regulator</fullName>
    </submittedName>
</protein>
<dbReference type="InterPro" id="IPR009057">
    <property type="entry name" value="Homeodomain-like_sf"/>
</dbReference>
<evidence type="ECO:0000259" key="5">
    <source>
        <dbReference type="PROSITE" id="PS50045"/>
    </source>
</evidence>
<keyword evidence="1" id="KW-0547">Nucleotide-binding</keyword>
<dbReference type="GO" id="GO:0043565">
    <property type="term" value="F:sequence-specific DNA binding"/>
    <property type="evidence" value="ECO:0007669"/>
    <property type="project" value="InterPro"/>
</dbReference>
<dbReference type="InterPro" id="IPR002197">
    <property type="entry name" value="HTH_Fis"/>
</dbReference>
<dbReference type="CDD" id="cd00009">
    <property type="entry name" value="AAA"/>
    <property type="match status" value="1"/>
</dbReference>
<dbReference type="EMBL" id="JAPHEG010000012">
    <property type="protein sequence ID" value="MDF2954382.1"/>
    <property type="molecule type" value="Genomic_DNA"/>
</dbReference>
<dbReference type="PROSITE" id="PS50045">
    <property type="entry name" value="SIGMA54_INTERACT_4"/>
    <property type="match status" value="1"/>
</dbReference>
<keyword evidence="2" id="KW-0067">ATP-binding</keyword>
<dbReference type="InterPro" id="IPR002078">
    <property type="entry name" value="Sigma_54_int"/>
</dbReference>
<dbReference type="Pfam" id="PF25601">
    <property type="entry name" value="AAA_lid_14"/>
    <property type="match status" value="1"/>
</dbReference>
<evidence type="ECO:0000313" key="6">
    <source>
        <dbReference type="EMBL" id="MDF2954382.1"/>
    </source>
</evidence>
<keyword evidence="4" id="KW-0804">Transcription</keyword>
<dbReference type="SUPFAM" id="SSF52540">
    <property type="entry name" value="P-loop containing nucleoside triphosphate hydrolases"/>
    <property type="match status" value="1"/>
</dbReference>
<name>A0AAE3P1P6_9BACT</name>
<dbReference type="GO" id="GO:0006355">
    <property type="term" value="P:regulation of DNA-templated transcription"/>
    <property type="evidence" value="ECO:0007669"/>
    <property type="project" value="InterPro"/>
</dbReference>
<keyword evidence="6" id="KW-0238">DNA-binding</keyword>
<dbReference type="InterPro" id="IPR058031">
    <property type="entry name" value="AAA_lid_NorR"/>
</dbReference>
<dbReference type="SUPFAM" id="SSF46689">
    <property type="entry name" value="Homeodomain-like"/>
    <property type="match status" value="1"/>
</dbReference>
<dbReference type="Pfam" id="PF00158">
    <property type="entry name" value="Sigma54_activat"/>
    <property type="match status" value="1"/>
</dbReference>
<evidence type="ECO:0000256" key="2">
    <source>
        <dbReference type="ARBA" id="ARBA00022840"/>
    </source>
</evidence>
<proteinExistence type="predicted"/>
<dbReference type="GO" id="GO:0005524">
    <property type="term" value="F:ATP binding"/>
    <property type="evidence" value="ECO:0007669"/>
    <property type="project" value="UniProtKB-KW"/>
</dbReference>
<dbReference type="Gene3D" id="1.10.8.60">
    <property type="match status" value="1"/>
</dbReference>
<gene>
    <name evidence="6" type="ORF">OD816_001627</name>
</gene>
<dbReference type="FunFam" id="3.40.50.300:FF:000006">
    <property type="entry name" value="DNA-binding transcriptional regulator NtrC"/>
    <property type="match status" value="1"/>
</dbReference>
<dbReference type="PRINTS" id="PR01590">
    <property type="entry name" value="HTHFIS"/>
</dbReference>
<dbReference type="InterPro" id="IPR025944">
    <property type="entry name" value="Sigma_54_int_dom_CS"/>
</dbReference>
<dbReference type="PANTHER" id="PTHR32071">
    <property type="entry name" value="TRANSCRIPTIONAL REGULATORY PROTEIN"/>
    <property type="match status" value="1"/>
</dbReference>
<dbReference type="Gene3D" id="3.40.50.300">
    <property type="entry name" value="P-loop containing nucleotide triphosphate hydrolases"/>
    <property type="match status" value="1"/>
</dbReference>
<keyword evidence="3" id="KW-0805">Transcription regulation</keyword>
<dbReference type="Gene3D" id="1.10.10.60">
    <property type="entry name" value="Homeodomain-like"/>
    <property type="match status" value="1"/>
</dbReference>
<dbReference type="Gene3D" id="2.40.10.220">
    <property type="entry name" value="predicted glycosyltransferase like domains"/>
    <property type="match status" value="1"/>
</dbReference>
<evidence type="ECO:0000313" key="7">
    <source>
        <dbReference type="Proteomes" id="UP001144110"/>
    </source>
</evidence>
<dbReference type="InterPro" id="IPR027417">
    <property type="entry name" value="P-loop_NTPase"/>
</dbReference>
<dbReference type="Proteomes" id="UP001144110">
    <property type="component" value="Unassembled WGS sequence"/>
</dbReference>